<dbReference type="GO" id="GO:0046872">
    <property type="term" value="F:metal ion binding"/>
    <property type="evidence" value="ECO:0007669"/>
    <property type="project" value="InterPro"/>
</dbReference>
<dbReference type="InterPro" id="IPR012348">
    <property type="entry name" value="RNR-like"/>
</dbReference>
<dbReference type="InterPro" id="IPR007029">
    <property type="entry name" value="YHS_dom"/>
</dbReference>
<proteinExistence type="predicted"/>
<dbReference type="OrthoDB" id="9760802at2"/>
<dbReference type="AlphaFoldDB" id="A0A4P5NV88"/>
<name>A0A4P5NV88_9PROT</name>
<dbReference type="RefSeq" id="WP_141260847.1">
    <property type="nucleotide sequence ID" value="NZ_BDLU01000034.1"/>
</dbReference>
<dbReference type="EMBL" id="BDLU01000034">
    <property type="protein sequence ID" value="GCE83505.1"/>
    <property type="molecule type" value="Genomic_DNA"/>
</dbReference>
<gene>
    <name evidence="2" type="ORF">MSKU9_1646</name>
</gene>
<sequence length="90" mass="9893">MPTNPSVTMKTRDPVCGMTVDPGASRFKSEHNGHSYLFCSAHCQKKFEADPAAFIKADSTPPMVWTCPMHPEIRETHPGKCPKCGMTLVS</sequence>
<dbReference type="Pfam" id="PF19335">
    <property type="entry name" value="HMBD"/>
    <property type="match status" value="1"/>
</dbReference>
<accession>A0A4P5NV88</accession>
<dbReference type="SUPFAM" id="SSF47240">
    <property type="entry name" value="Ferritin-like"/>
    <property type="match status" value="1"/>
</dbReference>
<dbReference type="InterPro" id="IPR009078">
    <property type="entry name" value="Ferritin-like_SF"/>
</dbReference>
<evidence type="ECO:0000259" key="1">
    <source>
        <dbReference type="SMART" id="SM00746"/>
    </source>
</evidence>
<dbReference type="InterPro" id="IPR045800">
    <property type="entry name" value="HMBD"/>
</dbReference>
<keyword evidence="3" id="KW-1185">Reference proteome</keyword>
<dbReference type="GO" id="GO:0016491">
    <property type="term" value="F:oxidoreductase activity"/>
    <property type="evidence" value="ECO:0007669"/>
    <property type="project" value="InterPro"/>
</dbReference>
<evidence type="ECO:0000313" key="3">
    <source>
        <dbReference type="Proteomes" id="UP000315095"/>
    </source>
</evidence>
<protein>
    <recommendedName>
        <fullName evidence="1">TRASH domain-containing protein</fullName>
    </recommendedName>
</protein>
<evidence type="ECO:0000313" key="2">
    <source>
        <dbReference type="EMBL" id="GCE83505.1"/>
    </source>
</evidence>
<reference evidence="3" key="1">
    <citation type="submission" date="2017-01" db="EMBL/GenBank/DDBJ databases">
        <title>Komagataeibacter sp. MSKU9 whole genome sequencing project.</title>
        <authorList>
            <person name="Matsutani M."/>
            <person name="Naloka K."/>
            <person name="Theeragool G."/>
            <person name="Yakushi T."/>
            <person name="Matsushita K."/>
        </authorList>
    </citation>
    <scope>NUCLEOTIDE SEQUENCE [LARGE SCALE GENOMIC DNA]</scope>
    <source>
        <strain evidence="3">MSKU9</strain>
    </source>
</reference>
<organism evidence="2 3">
    <name type="scientific">Komagataeibacter diospyri</name>
    <dbReference type="NCBI Taxonomy" id="1932662"/>
    <lineage>
        <taxon>Bacteria</taxon>
        <taxon>Pseudomonadati</taxon>
        <taxon>Pseudomonadota</taxon>
        <taxon>Alphaproteobacteria</taxon>
        <taxon>Acetobacterales</taxon>
        <taxon>Acetobacteraceae</taxon>
        <taxon>Komagataeibacter</taxon>
    </lineage>
</organism>
<dbReference type="SMART" id="SM00746">
    <property type="entry name" value="TRASH"/>
    <property type="match status" value="1"/>
</dbReference>
<dbReference type="Pfam" id="PF04945">
    <property type="entry name" value="YHS"/>
    <property type="match status" value="1"/>
</dbReference>
<feature type="domain" description="TRASH" evidence="1">
    <location>
        <begin position="13"/>
        <end position="51"/>
    </location>
</feature>
<dbReference type="Proteomes" id="UP000315095">
    <property type="component" value="Unassembled WGS sequence"/>
</dbReference>
<dbReference type="InterPro" id="IPR011017">
    <property type="entry name" value="TRASH_dom"/>
</dbReference>
<dbReference type="Gene3D" id="1.10.620.20">
    <property type="entry name" value="Ribonucleotide Reductase, subunit A"/>
    <property type="match status" value="1"/>
</dbReference>
<comment type="caution">
    <text evidence="2">The sequence shown here is derived from an EMBL/GenBank/DDBJ whole genome shotgun (WGS) entry which is preliminary data.</text>
</comment>